<feature type="domain" description="AIG1-type G" evidence="5">
    <location>
        <begin position="21"/>
        <end position="106"/>
    </location>
</feature>
<dbReference type="PANTHER" id="PTHR10903:SF139">
    <property type="entry name" value="GTPASE IMAP FAMILY MEMBER 4 ISOFORM X1"/>
    <property type="match status" value="1"/>
</dbReference>
<keyword evidence="2" id="KW-0547">Nucleotide-binding</keyword>
<organism evidence="6 7">
    <name type="scientific">Cyclopterus lumpus</name>
    <name type="common">Lumpsucker</name>
    <dbReference type="NCBI Taxonomy" id="8103"/>
    <lineage>
        <taxon>Eukaryota</taxon>
        <taxon>Metazoa</taxon>
        <taxon>Chordata</taxon>
        <taxon>Craniata</taxon>
        <taxon>Vertebrata</taxon>
        <taxon>Euteleostomi</taxon>
        <taxon>Actinopterygii</taxon>
        <taxon>Neopterygii</taxon>
        <taxon>Teleostei</taxon>
        <taxon>Neoteleostei</taxon>
        <taxon>Acanthomorphata</taxon>
        <taxon>Eupercaria</taxon>
        <taxon>Perciformes</taxon>
        <taxon>Cottioidei</taxon>
        <taxon>Cottales</taxon>
        <taxon>Cyclopteridae</taxon>
        <taxon>Cyclopterus</taxon>
    </lineage>
</organism>
<sequence length="107" mass="11795">RLEQNILGNWDPRGRHPPERRLLILGGPQSGKTSTANSILGDEVFDIGTETTHSNVGQTEIYGRRVTVVDTPPWAIPSDPEDIPERIRQESQRGAALLRPGPHTLLA</sequence>
<dbReference type="SUPFAM" id="SSF52540">
    <property type="entry name" value="P-loop containing nucleoside triphosphate hydrolases"/>
    <property type="match status" value="1"/>
</dbReference>
<dbReference type="GeneTree" id="ENSGT01040000241311"/>
<reference evidence="6" key="2">
    <citation type="submission" date="2025-09" db="UniProtKB">
        <authorList>
            <consortium name="Ensembl"/>
        </authorList>
    </citation>
    <scope>IDENTIFICATION</scope>
</reference>
<dbReference type="Gene3D" id="3.40.50.300">
    <property type="entry name" value="P-loop containing nucleotide triphosphate hydrolases"/>
    <property type="match status" value="1"/>
</dbReference>
<keyword evidence="7" id="KW-1185">Reference proteome</keyword>
<evidence type="ECO:0000313" key="6">
    <source>
        <dbReference type="Ensembl" id="ENSCLMP00005025204.1"/>
    </source>
</evidence>
<dbReference type="Ensembl" id="ENSCLMT00005026341.1">
    <property type="protein sequence ID" value="ENSCLMP00005025204.1"/>
    <property type="gene ID" value="ENSCLMG00005012374.1"/>
</dbReference>
<comment type="similarity">
    <text evidence="1">Belongs to the TRAFAC class TrmE-Era-EngA-EngB-Septin-like GTPase superfamily. AIG1/Toc34/Toc159-like paraseptin GTPase family. IAN subfamily.</text>
</comment>
<dbReference type="PANTHER" id="PTHR10903">
    <property type="entry name" value="GTPASE, IMAP FAMILY MEMBER-RELATED"/>
    <property type="match status" value="1"/>
</dbReference>
<evidence type="ECO:0000256" key="1">
    <source>
        <dbReference type="ARBA" id="ARBA00008535"/>
    </source>
</evidence>
<proteinExistence type="inferred from homology"/>
<dbReference type="GO" id="GO:0005525">
    <property type="term" value="F:GTP binding"/>
    <property type="evidence" value="ECO:0007669"/>
    <property type="project" value="UniProtKB-KW"/>
</dbReference>
<dbReference type="InterPro" id="IPR027417">
    <property type="entry name" value="P-loop_NTPase"/>
</dbReference>
<evidence type="ECO:0000256" key="4">
    <source>
        <dbReference type="SAM" id="MobiDB-lite"/>
    </source>
</evidence>
<dbReference type="InterPro" id="IPR006703">
    <property type="entry name" value="G_AIG1"/>
</dbReference>
<protein>
    <recommendedName>
        <fullName evidence="5">AIG1-type G domain-containing protein</fullName>
    </recommendedName>
</protein>
<name>A0A8C2ZC90_CYCLU</name>
<evidence type="ECO:0000256" key="3">
    <source>
        <dbReference type="ARBA" id="ARBA00023134"/>
    </source>
</evidence>
<feature type="compositionally biased region" description="Basic and acidic residues" evidence="4">
    <location>
        <begin position="12"/>
        <end position="22"/>
    </location>
</feature>
<keyword evidence="3" id="KW-0342">GTP-binding</keyword>
<dbReference type="InterPro" id="IPR045058">
    <property type="entry name" value="GIMA/IAN/Toc"/>
</dbReference>
<dbReference type="AlphaFoldDB" id="A0A8C2ZC90"/>
<reference evidence="6" key="1">
    <citation type="submission" date="2025-08" db="UniProtKB">
        <authorList>
            <consortium name="Ensembl"/>
        </authorList>
    </citation>
    <scope>IDENTIFICATION</scope>
</reference>
<dbReference type="Proteomes" id="UP000694565">
    <property type="component" value="Unplaced"/>
</dbReference>
<evidence type="ECO:0000259" key="5">
    <source>
        <dbReference type="Pfam" id="PF04548"/>
    </source>
</evidence>
<evidence type="ECO:0000313" key="7">
    <source>
        <dbReference type="Proteomes" id="UP000694565"/>
    </source>
</evidence>
<evidence type="ECO:0000256" key="2">
    <source>
        <dbReference type="ARBA" id="ARBA00022741"/>
    </source>
</evidence>
<accession>A0A8C2ZC90</accession>
<feature type="region of interest" description="Disordered" evidence="4">
    <location>
        <begin position="1"/>
        <end position="36"/>
    </location>
</feature>
<dbReference type="Pfam" id="PF04548">
    <property type="entry name" value="AIG1"/>
    <property type="match status" value="1"/>
</dbReference>